<evidence type="ECO:0000313" key="4">
    <source>
        <dbReference type="Proteomes" id="UP001139354"/>
    </source>
</evidence>
<dbReference type="EC" id="3.5.1.54" evidence="3"/>
<dbReference type="InterPro" id="IPR014085">
    <property type="entry name" value="Allophanate_hydrolase"/>
</dbReference>
<dbReference type="Gene3D" id="3.90.1300.10">
    <property type="entry name" value="Amidase signature (AS) domain"/>
    <property type="match status" value="1"/>
</dbReference>
<evidence type="ECO:0000313" key="3">
    <source>
        <dbReference type="EMBL" id="MCC2033211.1"/>
    </source>
</evidence>
<dbReference type="Pfam" id="PF21986">
    <property type="entry name" value="AH_C"/>
    <property type="match status" value="1"/>
</dbReference>
<dbReference type="InterPro" id="IPR036928">
    <property type="entry name" value="AS_sf"/>
</dbReference>
<feature type="domain" description="Amidase" evidence="1">
    <location>
        <begin position="51"/>
        <end position="443"/>
    </location>
</feature>
<dbReference type="InterPro" id="IPR023631">
    <property type="entry name" value="Amidase_dom"/>
</dbReference>
<dbReference type="PANTHER" id="PTHR11895:SF169">
    <property type="entry name" value="GLUTAMYL-TRNA(GLN) AMIDOTRANSFERASE"/>
    <property type="match status" value="1"/>
</dbReference>
<dbReference type="PANTHER" id="PTHR11895">
    <property type="entry name" value="TRANSAMIDASE"/>
    <property type="match status" value="1"/>
</dbReference>
<accession>A0A9X1LWP8</accession>
<keyword evidence="4" id="KW-1185">Reference proteome</keyword>
<dbReference type="Pfam" id="PF01425">
    <property type="entry name" value="Amidase"/>
    <property type="match status" value="1"/>
</dbReference>
<dbReference type="Gene3D" id="1.20.58.1700">
    <property type="match status" value="1"/>
</dbReference>
<feature type="domain" description="Allophanate hydrolase C-terminal" evidence="2">
    <location>
        <begin position="482"/>
        <end position="603"/>
    </location>
</feature>
<dbReference type="InterPro" id="IPR000120">
    <property type="entry name" value="Amidase"/>
</dbReference>
<dbReference type="RefSeq" id="WP_229385176.1">
    <property type="nucleotide sequence ID" value="NZ_JAGTTN010000004.1"/>
</dbReference>
<proteinExistence type="predicted"/>
<dbReference type="Gene3D" id="3.10.490.10">
    <property type="entry name" value="Gamma-glutamyl cyclotransferase-like"/>
    <property type="match status" value="1"/>
</dbReference>
<dbReference type="AlphaFoldDB" id="A0A9X1LWP8"/>
<dbReference type="NCBIfam" id="TIGR02713">
    <property type="entry name" value="allophanate_hyd"/>
    <property type="match status" value="1"/>
</dbReference>
<protein>
    <submittedName>
        <fullName evidence="3">Allophanate hydrolase</fullName>
        <ecNumber evidence="3">3.5.1.54</ecNumber>
    </submittedName>
</protein>
<keyword evidence="3" id="KW-0378">Hydrolase</keyword>
<reference evidence="3" key="1">
    <citation type="submission" date="2021-04" db="EMBL/GenBank/DDBJ databases">
        <title>Microbacterium tenobrionis sp. nov. and Microbacterium allomyrinae sp. nov., isolated from larvae of Tenobrio molitor and Allomyrina dichotoma, respectively.</title>
        <authorList>
            <person name="Lee S.D."/>
        </authorList>
    </citation>
    <scope>NUCLEOTIDE SEQUENCE</scope>
    <source>
        <strain evidence="3">BWT-G7</strain>
    </source>
</reference>
<gene>
    <name evidence="3" type="primary">atzF</name>
    <name evidence="3" type="ORF">KEC57_13575</name>
</gene>
<dbReference type="InterPro" id="IPR053844">
    <property type="entry name" value="AH_C"/>
</dbReference>
<dbReference type="NCBIfam" id="NF006043">
    <property type="entry name" value="PRK08186.1"/>
    <property type="match status" value="1"/>
</dbReference>
<dbReference type="SUPFAM" id="SSF75304">
    <property type="entry name" value="Amidase signature (AS) enzymes"/>
    <property type="match status" value="1"/>
</dbReference>
<dbReference type="GO" id="GO:0004039">
    <property type="term" value="F:allophanate hydrolase activity"/>
    <property type="evidence" value="ECO:0007669"/>
    <property type="project" value="UniProtKB-EC"/>
</dbReference>
<organism evidence="3 4">
    <name type="scientific">Microbacterium allomyrinae</name>
    <dbReference type="NCBI Taxonomy" id="2830666"/>
    <lineage>
        <taxon>Bacteria</taxon>
        <taxon>Bacillati</taxon>
        <taxon>Actinomycetota</taxon>
        <taxon>Actinomycetes</taxon>
        <taxon>Micrococcales</taxon>
        <taxon>Microbacteriaceae</taxon>
        <taxon>Microbacterium</taxon>
    </lineage>
</organism>
<dbReference type="Proteomes" id="UP001139354">
    <property type="component" value="Unassembled WGS sequence"/>
</dbReference>
<evidence type="ECO:0000259" key="2">
    <source>
        <dbReference type="Pfam" id="PF21986"/>
    </source>
</evidence>
<sequence length="605" mass="62072">MTAAPATGNPVTAHVLEIGTLHDAYRSGALTPADVIGEIGRRIAVRGDDAVWISVDVEGALTAATALGAVLDPALPLWGIPFAVKDNIDVAGWETTAACAEFAYRPSETATCVRVLQEAGAILVGKTNLDQFATGLNGTRSPFGIPRSVSDPAMISGGSSSGSAVAVAAGLVAFALGTDTAGSGRVPAALNGIVGHKPSRGLVSTAGVVPACRSLDCVSVFAHSVGEAAEVIDIMAGVDPADPWTRDLPDAAGTPTGPVGLRLAIPATIELSAEHGYDRAWHAALERLRAAGVDLVEIDLAGFTEAGGMLYDGPWVAERLAGTVEFVDARPADLHPVVRALLERGRSVSGVDVFRGIDRLRRLERDAADVLKTVDALLTPTVATTFTVQQMLEQPIDNNTRLGQFTTFGNLLDLAAIAIPTASERPDRPFGVSVIVRAGGDARMSAVAAAIESVVAPDHASGFPSLGGASQPAGGGPQPTLPIAVVGAHLGGMPLHAELVALDARLARATVTAAEYRLYALDTVPAKPGLIRTGPGGFALEVEVYDLPIANVGSFLAGIAAPLGLGTVRLENGDEVHGFLCEPIAIAGAREISEFGGWRAYVASL</sequence>
<comment type="caution">
    <text evidence="3">The sequence shown here is derived from an EMBL/GenBank/DDBJ whole genome shotgun (WGS) entry which is preliminary data.</text>
</comment>
<evidence type="ECO:0000259" key="1">
    <source>
        <dbReference type="Pfam" id="PF01425"/>
    </source>
</evidence>
<dbReference type="EMBL" id="JAGTTN010000004">
    <property type="protein sequence ID" value="MCC2033211.1"/>
    <property type="molecule type" value="Genomic_DNA"/>
</dbReference>
<name>A0A9X1LWP8_9MICO</name>